<evidence type="ECO:0000313" key="4">
    <source>
        <dbReference type="EMBL" id="PKD43705.1"/>
    </source>
</evidence>
<dbReference type="OrthoDB" id="9765957at2"/>
<dbReference type="Gene3D" id="2.60.120.200">
    <property type="match status" value="1"/>
</dbReference>
<dbReference type="InterPro" id="IPR024361">
    <property type="entry name" value="BACON"/>
</dbReference>
<evidence type="ECO:0000256" key="2">
    <source>
        <dbReference type="ARBA" id="ARBA00023157"/>
    </source>
</evidence>
<dbReference type="AlphaFoldDB" id="A0A2N0VHN4"/>
<dbReference type="Pfam" id="PF13004">
    <property type="entry name" value="BACON"/>
    <property type="match status" value="1"/>
</dbReference>
<feature type="domain" description="LamG-like jellyroll fold" evidence="3">
    <location>
        <begin position="543"/>
        <end position="673"/>
    </location>
</feature>
<comment type="caution">
    <text evidence="4">The sequence shown here is derived from an EMBL/GenBank/DDBJ whole genome shotgun (WGS) entry which is preliminary data.</text>
</comment>
<dbReference type="EMBL" id="PISP01000002">
    <property type="protein sequence ID" value="PKD43705.1"/>
    <property type="molecule type" value="Genomic_DNA"/>
</dbReference>
<gene>
    <name evidence="4" type="ORF">CWD77_09095</name>
</gene>
<dbReference type="SMART" id="SM00560">
    <property type="entry name" value="LamGL"/>
    <property type="match status" value="1"/>
</dbReference>
<evidence type="ECO:0000313" key="5">
    <source>
        <dbReference type="Proteomes" id="UP000233398"/>
    </source>
</evidence>
<name>A0A2N0VHN4_9BACT</name>
<evidence type="ECO:0000259" key="3">
    <source>
        <dbReference type="SMART" id="SM00560"/>
    </source>
</evidence>
<reference evidence="4 5" key="1">
    <citation type="submission" date="2017-11" db="EMBL/GenBank/DDBJ databases">
        <title>Rhodohalobacter 15182 sp. nov., isolated from a salt lake.</title>
        <authorList>
            <person name="Han S."/>
        </authorList>
    </citation>
    <scope>NUCLEOTIDE SEQUENCE [LARGE SCALE GENOMIC DNA]</scope>
    <source>
        <strain evidence="4 5">15182</strain>
    </source>
</reference>
<keyword evidence="2" id="KW-1015">Disulfide bond</keyword>
<protein>
    <recommendedName>
        <fullName evidence="3">LamG-like jellyroll fold domain-containing protein</fullName>
    </recommendedName>
</protein>
<dbReference type="PROSITE" id="PS51257">
    <property type="entry name" value="PROKAR_LIPOPROTEIN"/>
    <property type="match status" value="1"/>
</dbReference>
<dbReference type="Gene3D" id="2.60.40.10">
    <property type="entry name" value="Immunoglobulins"/>
    <property type="match status" value="1"/>
</dbReference>
<dbReference type="CDD" id="cd14948">
    <property type="entry name" value="BACON"/>
    <property type="match status" value="1"/>
</dbReference>
<dbReference type="Proteomes" id="UP000233398">
    <property type="component" value="Unassembled WGS sequence"/>
</dbReference>
<sequence length="890" mass="96061">MRGTMGNVSTFSRVFLLVAVSIMLMVSCGDEGPINVNEEPEIVIQKKEAALEKAEQILPSDLLNSLEDEIDSQSSNIKEAFLDTLSSSLEQLVDTLSKYHSTADLKNEIERIDREAQKFISSEFGDTKAKAFNHLGLGYGKGVSIETGIEANVASGIATGLSAQGGGGSEVLYDFVNMDREVYIFTACGIGVNLAGVGIGTSLSANVGLSGYKKWLLNLIQDKRNNKFQGPAKASSFGIGASGFLGAVGLDASVSIGKSQDVEGDASFYNLIECPSYFNASPTPNGVKEIFFEVSVGTGAGVGGELIAALQAGQIGSNRSAINGSYSSYENKYSSRKISSYKMSAELLTSSPFLGVTTGLPGVNDLTAAALAIHYGGIDPSEFDQAKPALSFSPEVFHLPSAEDSYQLEISNIGTGEIEWEIVQPGVEWMIVTPTSGTGRTLVDIIVDENTTGDERTAELYINSNGGNSEPILITQEKRPLTNGLVASYPFNGNANDETGNGFEGTVYGASLTEDRFGNINSAYGFNGTNSHIDLPSSVLNEEAGTISIWFNVSNEFGTSYNSGHIFSSANFTSPDGTRLYLWVKADNSFGSSFISEIMGEVPINREAWHHAVLTWDDNMANLYLNGTKVESISGGRPAAERVTIGSYGHGFNAFFEGKIDDAKIYNIALSEDQVLSLYQENGWTGHTGDWPKDTTTEIVDVYNPATGQTWMDRNLGASRAATSMDDEEAYGDLYQWGRAADGHEKRDSDTTYTLSNTYTPGHGNFILNFDNKPDDWHSPQNDNLWHGVDGINNPCPNGYRLPTEAEWEAERQSWSSNNRVGAFASQLKLPVAGHRNRASGSLDAVGSNGRYWSSTVFGSLSRYLIFFDDAADMLNNYRAVGYSVRCIKD</sequence>
<dbReference type="InterPro" id="IPR006558">
    <property type="entry name" value="LamG-like"/>
</dbReference>
<dbReference type="SUPFAM" id="SSF49899">
    <property type="entry name" value="Concanavalin A-like lectins/glucanases"/>
    <property type="match status" value="1"/>
</dbReference>
<dbReference type="InterPro" id="IPR013783">
    <property type="entry name" value="Ig-like_fold"/>
</dbReference>
<keyword evidence="5" id="KW-1185">Reference proteome</keyword>
<dbReference type="Pfam" id="PF13385">
    <property type="entry name" value="Laminin_G_3"/>
    <property type="match status" value="1"/>
</dbReference>
<proteinExistence type="predicted"/>
<evidence type="ECO:0000256" key="1">
    <source>
        <dbReference type="ARBA" id="ARBA00022729"/>
    </source>
</evidence>
<keyword evidence="1" id="KW-0732">Signal</keyword>
<dbReference type="InterPro" id="IPR013320">
    <property type="entry name" value="ConA-like_dom_sf"/>
</dbReference>
<dbReference type="PANTHER" id="PTHR47635">
    <property type="entry name" value="CUB DOMAIN-CONTAINING PROTEIN"/>
    <property type="match status" value="1"/>
</dbReference>
<organism evidence="4 5">
    <name type="scientific">Rhodohalobacter barkolensis</name>
    <dbReference type="NCBI Taxonomy" id="2053187"/>
    <lineage>
        <taxon>Bacteria</taxon>
        <taxon>Pseudomonadati</taxon>
        <taxon>Balneolota</taxon>
        <taxon>Balneolia</taxon>
        <taxon>Balneolales</taxon>
        <taxon>Balneolaceae</taxon>
        <taxon>Rhodohalobacter</taxon>
    </lineage>
</organism>
<accession>A0A2N0VHN4</accession>
<dbReference type="PANTHER" id="PTHR47635:SF2">
    <property type="entry name" value="LAMG-LIKE JELLYROLL FOLD DOMAIN-CONTAINING PROTEIN"/>
    <property type="match status" value="1"/>
</dbReference>